<feature type="transmembrane region" description="Helical" evidence="1">
    <location>
        <begin position="58"/>
        <end position="79"/>
    </location>
</feature>
<evidence type="ECO:0008006" key="4">
    <source>
        <dbReference type="Google" id="ProtNLM"/>
    </source>
</evidence>
<protein>
    <recommendedName>
        <fullName evidence="4">DUF3953 domain-containing protein</fullName>
    </recommendedName>
</protein>
<keyword evidence="1" id="KW-0472">Membrane</keyword>
<dbReference type="AlphaFoldDB" id="A0A0V8HI10"/>
<evidence type="ECO:0000256" key="1">
    <source>
        <dbReference type="SAM" id="Phobius"/>
    </source>
</evidence>
<feature type="transmembrane region" description="Helical" evidence="1">
    <location>
        <begin position="29"/>
        <end position="46"/>
    </location>
</feature>
<keyword evidence="3" id="KW-1185">Reference proteome</keyword>
<name>A0A0V8HI10_9BACI</name>
<dbReference type="Proteomes" id="UP000181997">
    <property type="component" value="Unassembled WGS sequence"/>
</dbReference>
<gene>
    <name evidence="2" type="ORF">GA0061094_2740</name>
</gene>
<keyword evidence="1" id="KW-1133">Transmembrane helix</keyword>
<sequence length="80" mass="8914">MLKRFFLGIKIILIAAGFFLAATEHLSESWLIIGLFWLITGVETAIRSYREKGKIPVGFGVVFAVATVVLLTLGVIRFWS</sequence>
<accession>A0A0V8HI10</accession>
<dbReference type="EMBL" id="FMAU01000003">
    <property type="protein sequence ID" value="SCC15358.1"/>
    <property type="molecule type" value="Genomic_DNA"/>
</dbReference>
<keyword evidence="1" id="KW-0812">Transmembrane</keyword>
<organism evidence="2 3">
    <name type="scientific">[Bacillus] enclensis</name>
    <dbReference type="NCBI Taxonomy" id="1402860"/>
    <lineage>
        <taxon>Bacteria</taxon>
        <taxon>Bacillati</taxon>
        <taxon>Bacillota</taxon>
        <taxon>Bacilli</taxon>
        <taxon>Bacillales</taxon>
        <taxon>Bacillaceae</taxon>
        <taxon>Rossellomorea</taxon>
    </lineage>
</organism>
<feature type="transmembrane region" description="Helical" evidence="1">
    <location>
        <begin position="5"/>
        <end position="23"/>
    </location>
</feature>
<evidence type="ECO:0000313" key="3">
    <source>
        <dbReference type="Proteomes" id="UP000181997"/>
    </source>
</evidence>
<dbReference type="RefSeq" id="WP_058298847.1">
    <property type="nucleotide sequence ID" value="NZ_FMAU01000003.1"/>
</dbReference>
<reference evidence="3" key="1">
    <citation type="submission" date="2016-08" db="EMBL/GenBank/DDBJ databases">
        <authorList>
            <person name="Varghese N."/>
            <person name="Submissions Spin"/>
        </authorList>
    </citation>
    <scope>NUCLEOTIDE SEQUENCE [LARGE SCALE GENOMIC DNA]</scope>
    <source>
        <strain evidence="3">SGD-1123</strain>
    </source>
</reference>
<dbReference type="OrthoDB" id="9954331at2"/>
<proteinExistence type="predicted"/>
<evidence type="ECO:0000313" key="2">
    <source>
        <dbReference type="EMBL" id="SCC15358.1"/>
    </source>
</evidence>